<evidence type="ECO:0000313" key="2">
    <source>
        <dbReference type="EnsemblProtists" id="PYU1_T005642"/>
    </source>
</evidence>
<protein>
    <submittedName>
        <fullName evidence="2">Uncharacterized protein</fullName>
    </submittedName>
</protein>
<organism evidence="2 3">
    <name type="scientific">Globisporangium ultimum (strain ATCC 200006 / CBS 805.95 / DAOM BR144)</name>
    <name type="common">Pythium ultimum</name>
    <dbReference type="NCBI Taxonomy" id="431595"/>
    <lineage>
        <taxon>Eukaryota</taxon>
        <taxon>Sar</taxon>
        <taxon>Stramenopiles</taxon>
        <taxon>Oomycota</taxon>
        <taxon>Peronosporomycetes</taxon>
        <taxon>Pythiales</taxon>
        <taxon>Pythiaceae</taxon>
        <taxon>Globisporangium</taxon>
    </lineage>
</organism>
<dbReference type="STRING" id="431595.K3WL00"/>
<accession>K3WL00</accession>
<sequence>MSSAIAGNNNTQLPDAAGIPVPGPPAASPAHTNASGGRRGVQKKQRILWDSDAATRDGKTSIGILLEWLTTPGNYERWKDGKSQFGETREALCSQIKAEMKKHGILHRENANIRTQISELERAYDAAVAWLMLNGYDGKLPDVKSVDMSNNIVALLPGDASSDGVANSTEMESSSNAGGNPVEAVVLRTCRYFHVLDSIMRPSATSAAALTSASGVPRSRQRRAYTRVPKKKDEAGDGDEQPVQLQVQVHPNESDGSMDTDENTLDKTAEAPPAAQPAAATEGPTAVPPTAVEPDSSSTPTPSGNDTSAQPAMVALAIRAAERRQPTAGTQKRKAPPTPGVNGTSAAGILHGGISSSVNTITPTPQPLMEPWSSAAAVTNLTNYENTQRLLLEAAREERERKRFHMDEEKHVLECEKLRYEVQSAKLRLNVERTLAKKQLLDAGLSQTEIDAMTSE</sequence>
<dbReference type="PANTHER" id="PTHR33324">
    <property type="entry name" value="EXPRESSED PROTEIN"/>
    <property type="match status" value="1"/>
</dbReference>
<dbReference type="EMBL" id="GL376573">
    <property type="status" value="NOT_ANNOTATED_CDS"/>
    <property type="molecule type" value="Genomic_DNA"/>
</dbReference>
<feature type="compositionally biased region" description="Basic residues" evidence="1">
    <location>
        <begin position="219"/>
        <end position="230"/>
    </location>
</feature>
<feature type="compositionally biased region" description="Polar residues" evidence="1">
    <location>
        <begin position="164"/>
        <end position="178"/>
    </location>
</feature>
<feature type="region of interest" description="Disordered" evidence="1">
    <location>
        <begin position="209"/>
        <end position="308"/>
    </location>
</feature>
<feature type="region of interest" description="Disordered" evidence="1">
    <location>
        <begin position="323"/>
        <end position="351"/>
    </location>
</feature>
<feature type="compositionally biased region" description="Polar residues" evidence="1">
    <location>
        <begin position="1"/>
        <end position="13"/>
    </location>
</feature>
<dbReference type="Proteomes" id="UP000019132">
    <property type="component" value="Unassembled WGS sequence"/>
</dbReference>
<reference evidence="3" key="2">
    <citation type="submission" date="2010-04" db="EMBL/GenBank/DDBJ databases">
        <authorList>
            <person name="Buell R."/>
            <person name="Hamilton J."/>
            <person name="Hostetler J."/>
        </authorList>
    </citation>
    <scope>NUCLEOTIDE SEQUENCE [LARGE SCALE GENOMIC DNA]</scope>
    <source>
        <strain evidence="3">DAOM:BR144</strain>
    </source>
</reference>
<proteinExistence type="predicted"/>
<feature type="region of interest" description="Disordered" evidence="1">
    <location>
        <begin position="159"/>
        <end position="180"/>
    </location>
</feature>
<keyword evidence="3" id="KW-1185">Reference proteome</keyword>
<evidence type="ECO:0000313" key="3">
    <source>
        <dbReference type="Proteomes" id="UP000019132"/>
    </source>
</evidence>
<feature type="region of interest" description="Disordered" evidence="1">
    <location>
        <begin position="1"/>
        <end position="49"/>
    </location>
</feature>
<feature type="compositionally biased region" description="Low complexity" evidence="1">
    <location>
        <begin position="270"/>
        <end position="285"/>
    </location>
</feature>
<dbReference type="PANTHER" id="PTHR33324:SF2">
    <property type="entry name" value="MYB_SANT-LIKE DNA-BINDING DOMAIN-CONTAINING PROTEIN"/>
    <property type="match status" value="1"/>
</dbReference>
<feature type="compositionally biased region" description="Polar residues" evidence="1">
    <location>
        <begin position="295"/>
        <end position="308"/>
    </location>
</feature>
<reference evidence="3" key="1">
    <citation type="journal article" date="2010" name="Genome Biol.">
        <title>Genome sequence of the necrotrophic plant pathogen Pythium ultimum reveals original pathogenicity mechanisms and effector repertoire.</title>
        <authorList>
            <person name="Levesque C.A."/>
            <person name="Brouwer H."/>
            <person name="Cano L."/>
            <person name="Hamilton J.P."/>
            <person name="Holt C."/>
            <person name="Huitema E."/>
            <person name="Raffaele S."/>
            <person name="Robideau G.P."/>
            <person name="Thines M."/>
            <person name="Win J."/>
            <person name="Zerillo M.M."/>
            <person name="Beakes G.W."/>
            <person name="Boore J.L."/>
            <person name="Busam D."/>
            <person name="Dumas B."/>
            <person name="Ferriera S."/>
            <person name="Fuerstenberg S.I."/>
            <person name="Gachon C.M."/>
            <person name="Gaulin E."/>
            <person name="Govers F."/>
            <person name="Grenville-Briggs L."/>
            <person name="Horner N."/>
            <person name="Hostetler J."/>
            <person name="Jiang R.H."/>
            <person name="Johnson J."/>
            <person name="Krajaejun T."/>
            <person name="Lin H."/>
            <person name="Meijer H.J."/>
            <person name="Moore B."/>
            <person name="Morris P."/>
            <person name="Phuntmart V."/>
            <person name="Puiu D."/>
            <person name="Shetty J."/>
            <person name="Stajich J.E."/>
            <person name="Tripathy S."/>
            <person name="Wawra S."/>
            <person name="van West P."/>
            <person name="Whitty B.R."/>
            <person name="Coutinho P.M."/>
            <person name="Henrissat B."/>
            <person name="Martin F."/>
            <person name="Thomas P.D."/>
            <person name="Tyler B.M."/>
            <person name="De Vries R.P."/>
            <person name="Kamoun S."/>
            <person name="Yandell M."/>
            <person name="Tisserat N."/>
            <person name="Buell C.R."/>
        </authorList>
    </citation>
    <scope>NUCLEOTIDE SEQUENCE</scope>
    <source>
        <strain evidence="3">DAOM:BR144</strain>
    </source>
</reference>
<dbReference type="HOGENOM" id="CLU_048374_0_0_1"/>
<feature type="compositionally biased region" description="Polar residues" evidence="1">
    <location>
        <begin position="243"/>
        <end position="255"/>
    </location>
</feature>
<dbReference type="InParanoid" id="K3WL00"/>
<dbReference type="VEuPathDB" id="FungiDB:PYU1_G005631"/>
<reference evidence="2" key="3">
    <citation type="submission" date="2015-02" db="UniProtKB">
        <authorList>
            <consortium name="EnsemblProtists"/>
        </authorList>
    </citation>
    <scope>IDENTIFICATION</scope>
    <source>
        <strain evidence="2">DAOM BR144</strain>
    </source>
</reference>
<evidence type="ECO:0000256" key="1">
    <source>
        <dbReference type="SAM" id="MobiDB-lite"/>
    </source>
</evidence>
<dbReference type="eggNOG" id="ENOG502S35Y">
    <property type="taxonomic scope" value="Eukaryota"/>
</dbReference>
<name>K3WL00_GLOUD</name>
<dbReference type="EnsemblProtists" id="PYU1_T005642">
    <property type="protein sequence ID" value="PYU1_T005642"/>
    <property type="gene ID" value="PYU1_G005631"/>
</dbReference>
<dbReference type="AlphaFoldDB" id="K3WL00"/>